<organism evidence="3 4">
    <name type="scientific">Amblyomma americanum</name>
    <name type="common">Lone star tick</name>
    <dbReference type="NCBI Taxonomy" id="6943"/>
    <lineage>
        <taxon>Eukaryota</taxon>
        <taxon>Metazoa</taxon>
        <taxon>Ecdysozoa</taxon>
        <taxon>Arthropoda</taxon>
        <taxon>Chelicerata</taxon>
        <taxon>Arachnida</taxon>
        <taxon>Acari</taxon>
        <taxon>Parasitiformes</taxon>
        <taxon>Ixodida</taxon>
        <taxon>Ixodoidea</taxon>
        <taxon>Ixodidae</taxon>
        <taxon>Amblyomminae</taxon>
        <taxon>Amblyomma</taxon>
    </lineage>
</organism>
<evidence type="ECO:0000313" key="3">
    <source>
        <dbReference type="EMBL" id="KAK8766441.1"/>
    </source>
</evidence>
<evidence type="ECO:0000259" key="2">
    <source>
        <dbReference type="PROSITE" id="PS51406"/>
    </source>
</evidence>
<evidence type="ECO:0000256" key="1">
    <source>
        <dbReference type="ARBA" id="ARBA00023157"/>
    </source>
</evidence>
<protein>
    <recommendedName>
        <fullName evidence="2">Fibrinogen C-terminal domain-containing protein</fullName>
    </recommendedName>
</protein>
<dbReference type="InterPro" id="IPR014716">
    <property type="entry name" value="Fibrinogen_a/b/g_C_1"/>
</dbReference>
<dbReference type="InterPro" id="IPR036056">
    <property type="entry name" value="Fibrinogen-like_C"/>
</dbReference>
<dbReference type="InterPro" id="IPR002181">
    <property type="entry name" value="Fibrinogen_a/b/g_C_dom"/>
</dbReference>
<dbReference type="PANTHER" id="PTHR19143">
    <property type="entry name" value="FIBRINOGEN/TENASCIN/ANGIOPOEITIN"/>
    <property type="match status" value="1"/>
</dbReference>
<dbReference type="GO" id="GO:0005615">
    <property type="term" value="C:extracellular space"/>
    <property type="evidence" value="ECO:0007669"/>
    <property type="project" value="TreeGrafter"/>
</dbReference>
<sequence>METDGGGWTVVVRRGQFGNGVFYFHRDWEEYATGFGDPAKEYWIGWDSLSNSDGMMFSTYDQDNDGATSTDCAAKYQGGWWYNNCFKANLNGLNLNGNYEGDIGSIDWINHGNLTVYTYSYPNAIMLIRPTPLQ</sequence>
<comment type="caution">
    <text evidence="3">The sequence shown here is derived from an EMBL/GenBank/DDBJ whole genome shotgun (WGS) entry which is preliminary data.</text>
</comment>
<accession>A0AAQ4DVF1</accession>
<dbReference type="InterPro" id="IPR050373">
    <property type="entry name" value="Fibrinogen_C-term_domain"/>
</dbReference>
<dbReference type="Gene3D" id="3.90.215.10">
    <property type="entry name" value="Gamma Fibrinogen, chain A, domain 1"/>
    <property type="match status" value="2"/>
</dbReference>
<dbReference type="SUPFAM" id="SSF56496">
    <property type="entry name" value="Fibrinogen C-terminal domain-like"/>
    <property type="match status" value="1"/>
</dbReference>
<dbReference type="Pfam" id="PF00147">
    <property type="entry name" value="Fibrinogen_C"/>
    <property type="match status" value="1"/>
</dbReference>
<dbReference type="PROSITE" id="PS00514">
    <property type="entry name" value="FIBRINOGEN_C_1"/>
    <property type="match status" value="1"/>
</dbReference>
<keyword evidence="1" id="KW-1015">Disulfide bond</keyword>
<name>A0AAQ4DVF1_AMBAM</name>
<reference evidence="3 4" key="1">
    <citation type="journal article" date="2023" name="Arcadia Sci">
        <title>De novo assembly of a long-read Amblyomma americanum tick genome.</title>
        <authorList>
            <person name="Chou S."/>
            <person name="Poskanzer K.E."/>
            <person name="Rollins M."/>
            <person name="Thuy-Boun P.S."/>
        </authorList>
    </citation>
    <scope>NUCLEOTIDE SEQUENCE [LARGE SCALE GENOMIC DNA]</scope>
    <source>
        <strain evidence="3">F_SG_1</strain>
        <tissue evidence="3">Salivary glands</tissue>
    </source>
</reference>
<feature type="domain" description="Fibrinogen C-terminal" evidence="2">
    <location>
        <begin position="47"/>
        <end position="132"/>
    </location>
</feature>
<dbReference type="SMART" id="SM00186">
    <property type="entry name" value="FBG"/>
    <property type="match status" value="1"/>
</dbReference>
<dbReference type="PROSITE" id="PS51406">
    <property type="entry name" value="FIBRINOGEN_C_2"/>
    <property type="match status" value="2"/>
</dbReference>
<dbReference type="EMBL" id="JARKHS020026342">
    <property type="protein sequence ID" value="KAK8766441.1"/>
    <property type="molecule type" value="Genomic_DNA"/>
</dbReference>
<dbReference type="Proteomes" id="UP001321473">
    <property type="component" value="Unassembled WGS sequence"/>
</dbReference>
<dbReference type="InterPro" id="IPR020837">
    <property type="entry name" value="Fibrinogen_CS"/>
</dbReference>
<feature type="domain" description="Fibrinogen C-terminal" evidence="2">
    <location>
        <begin position="1"/>
        <end position="45"/>
    </location>
</feature>
<evidence type="ECO:0000313" key="4">
    <source>
        <dbReference type="Proteomes" id="UP001321473"/>
    </source>
</evidence>
<proteinExistence type="predicted"/>
<dbReference type="PANTHER" id="PTHR19143:SF458">
    <property type="entry name" value="FIBRINOGEN C-TERMINAL DOMAIN-CONTAINING PROTEIN-RELATED"/>
    <property type="match status" value="1"/>
</dbReference>
<gene>
    <name evidence="3" type="ORF">V5799_006777</name>
</gene>
<dbReference type="AlphaFoldDB" id="A0AAQ4DVF1"/>
<keyword evidence="4" id="KW-1185">Reference proteome</keyword>